<dbReference type="Proteomes" id="UP000448943">
    <property type="component" value="Unassembled WGS sequence"/>
</dbReference>
<evidence type="ECO:0000256" key="1">
    <source>
        <dbReference type="SAM" id="SignalP"/>
    </source>
</evidence>
<organism evidence="2 3">
    <name type="scientific">Chengkuizengella marina</name>
    <dbReference type="NCBI Taxonomy" id="2507566"/>
    <lineage>
        <taxon>Bacteria</taxon>
        <taxon>Bacillati</taxon>
        <taxon>Bacillota</taxon>
        <taxon>Bacilli</taxon>
        <taxon>Bacillales</taxon>
        <taxon>Paenibacillaceae</taxon>
        <taxon>Chengkuizengella</taxon>
    </lineage>
</organism>
<name>A0A6N9PWY5_9BACL</name>
<dbReference type="OrthoDB" id="9818950at2"/>
<protein>
    <submittedName>
        <fullName evidence="2">Uncharacterized protein</fullName>
    </submittedName>
</protein>
<dbReference type="RefSeq" id="WP_160643549.1">
    <property type="nucleotide sequence ID" value="NZ_SIJB01000004.1"/>
</dbReference>
<evidence type="ECO:0000313" key="3">
    <source>
        <dbReference type="Proteomes" id="UP000448943"/>
    </source>
</evidence>
<feature type="chain" id="PRO_5026840454" evidence="1">
    <location>
        <begin position="28"/>
        <end position="264"/>
    </location>
</feature>
<proteinExistence type="predicted"/>
<dbReference type="AlphaFoldDB" id="A0A6N9PWY5"/>
<reference evidence="2 3" key="1">
    <citation type="submission" date="2019-01" db="EMBL/GenBank/DDBJ databases">
        <title>Chengkuizengella sp. nov., isolated from deep-sea sediment of East Pacific Ocean.</title>
        <authorList>
            <person name="Yang J."/>
            <person name="Lai Q."/>
            <person name="Shao Z."/>
        </authorList>
    </citation>
    <scope>NUCLEOTIDE SEQUENCE [LARGE SCALE GENOMIC DNA]</scope>
    <source>
        <strain evidence="2 3">YPA3-1-1</strain>
    </source>
</reference>
<accession>A0A6N9PWY5</accession>
<comment type="caution">
    <text evidence="2">The sequence shown here is derived from an EMBL/GenBank/DDBJ whole genome shotgun (WGS) entry which is preliminary data.</text>
</comment>
<keyword evidence="3" id="KW-1185">Reference proteome</keyword>
<evidence type="ECO:0000313" key="2">
    <source>
        <dbReference type="EMBL" id="NBI27517.1"/>
    </source>
</evidence>
<feature type="signal peptide" evidence="1">
    <location>
        <begin position="1"/>
        <end position="27"/>
    </location>
</feature>
<sequence>MELKKITLVLVIAFLTISLNFPTETFASPSGTYWYKGAANNKDYSTNGSNYSSSSHETSTMTVNAWMSSSTAEARVNVRGFARYESIQRITGQSQVKVDYIKAGLADADSRSTMWIDGRSPSESNSACIPEAVYDLAAFTYLADVVKVITNGVCSSTEYFSAGEPSGYDNKGIKFYDTFGLPLSVGADNSYDAWHVETYANDRAESGYTTGVNAWFKFSIGERNYYNYTFRPYVSIGYTVKQDFMFSYPVYSGYAQGYYTINTN</sequence>
<dbReference type="EMBL" id="SIJB01000004">
    <property type="protein sequence ID" value="NBI27517.1"/>
    <property type="molecule type" value="Genomic_DNA"/>
</dbReference>
<gene>
    <name evidence="2" type="ORF">ERL59_00860</name>
</gene>
<keyword evidence="1" id="KW-0732">Signal</keyword>